<dbReference type="EMBL" id="FZOC01000003">
    <property type="protein sequence ID" value="SNR89532.1"/>
    <property type="molecule type" value="Genomic_DNA"/>
</dbReference>
<reference evidence="1 2" key="1">
    <citation type="submission" date="2017-06" db="EMBL/GenBank/DDBJ databases">
        <authorList>
            <person name="Kim H.J."/>
            <person name="Triplett B.A."/>
        </authorList>
    </citation>
    <scope>NUCLEOTIDE SEQUENCE [LARGE SCALE GENOMIC DNA]</scope>
    <source>
        <strain evidence="1 2">DSM 13116</strain>
    </source>
</reference>
<dbReference type="AlphaFoldDB" id="A0A239A283"/>
<gene>
    <name evidence="1" type="ORF">SAMN04488503_1768</name>
</gene>
<proteinExistence type="predicted"/>
<organism evidence="1 2">
    <name type="scientific">Humidesulfovibrio mexicanus</name>
    <dbReference type="NCBI Taxonomy" id="147047"/>
    <lineage>
        <taxon>Bacteria</taxon>
        <taxon>Pseudomonadati</taxon>
        <taxon>Thermodesulfobacteriota</taxon>
        <taxon>Desulfovibrionia</taxon>
        <taxon>Desulfovibrionales</taxon>
        <taxon>Desulfovibrionaceae</taxon>
        <taxon>Humidesulfovibrio</taxon>
    </lineage>
</organism>
<sequence length="227" mass="24061">MGAVIEMKREECAQREQAKGAMRLEPCRVLAGGEGFAVVDAPLGALSCRLAASCLLRPEPGDLVLAALPESGAAPYVLSVLERAEPDSQAVLDLPSGARVSAPQGSVHIEAAEGIALSTPGELAAQAARMSFAAGSVRWLADAFSYVGKTLELIATRFTETAQERDTQAGTWTQRLGDSFRRVEELDETQAGAVRTLARDTALLHGRVTYVQAEEFVKADGQEVHLG</sequence>
<dbReference type="InterPro" id="IPR021927">
    <property type="entry name" value="DUF3540"/>
</dbReference>
<evidence type="ECO:0000313" key="2">
    <source>
        <dbReference type="Proteomes" id="UP000198324"/>
    </source>
</evidence>
<dbReference type="RefSeq" id="WP_179216950.1">
    <property type="nucleotide sequence ID" value="NZ_FZOC01000003.1"/>
</dbReference>
<evidence type="ECO:0008006" key="3">
    <source>
        <dbReference type="Google" id="ProtNLM"/>
    </source>
</evidence>
<accession>A0A239A283</accession>
<dbReference type="Proteomes" id="UP000198324">
    <property type="component" value="Unassembled WGS sequence"/>
</dbReference>
<keyword evidence="2" id="KW-1185">Reference proteome</keyword>
<protein>
    <recommendedName>
        <fullName evidence="3">DUF3540 domain-containing protein</fullName>
    </recommendedName>
</protein>
<dbReference type="Pfam" id="PF12059">
    <property type="entry name" value="DUF3540"/>
    <property type="match status" value="1"/>
</dbReference>
<evidence type="ECO:0000313" key="1">
    <source>
        <dbReference type="EMBL" id="SNR89532.1"/>
    </source>
</evidence>
<name>A0A239A283_9BACT</name>